<accession>A0A229UUL5</accession>
<keyword evidence="4" id="KW-1185">Reference proteome</keyword>
<feature type="domain" description="Integrase catalytic" evidence="2">
    <location>
        <begin position="246"/>
        <end position="450"/>
    </location>
</feature>
<dbReference type="InterPro" id="IPR036397">
    <property type="entry name" value="RNaseH_sf"/>
</dbReference>
<protein>
    <recommendedName>
        <fullName evidence="2">Integrase catalytic domain-containing protein</fullName>
    </recommendedName>
</protein>
<dbReference type="GO" id="GO:0003676">
    <property type="term" value="F:nucleic acid binding"/>
    <property type="evidence" value="ECO:0007669"/>
    <property type="project" value="InterPro"/>
</dbReference>
<feature type="compositionally biased region" description="Polar residues" evidence="1">
    <location>
        <begin position="659"/>
        <end position="670"/>
    </location>
</feature>
<dbReference type="InterPro" id="IPR001584">
    <property type="entry name" value="Integrase_cat-core"/>
</dbReference>
<dbReference type="SUPFAM" id="SSF53098">
    <property type="entry name" value="Ribonuclease H-like"/>
    <property type="match status" value="1"/>
</dbReference>
<comment type="caution">
    <text evidence="3">The sequence shown here is derived from an EMBL/GenBank/DDBJ whole genome shotgun (WGS) entry which is preliminary data.</text>
</comment>
<feature type="region of interest" description="Disordered" evidence="1">
    <location>
        <begin position="641"/>
        <end position="701"/>
    </location>
</feature>
<dbReference type="OrthoDB" id="501284at2"/>
<dbReference type="Pfam" id="PF09299">
    <property type="entry name" value="Mu-transpos_C"/>
    <property type="match status" value="1"/>
</dbReference>
<dbReference type="GO" id="GO:0015074">
    <property type="term" value="P:DNA integration"/>
    <property type="evidence" value="ECO:0007669"/>
    <property type="project" value="InterPro"/>
</dbReference>
<proteinExistence type="predicted"/>
<dbReference type="Proteomes" id="UP000215509">
    <property type="component" value="Unassembled WGS sequence"/>
</dbReference>
<feature type="compositionally biased region" description="Basic residues" evidence="1">
    <location>
        <begin position="646"/>
        <end position="655"/>
    </location>
</feature>
<sequence>MQGFSFTPGIRFRMKDLEYIVRKEKGNDIEVTNYSYDSVEMFRLDELVEAWFNGALVVKQDDVPEKAQVARHDLEMYSDKEKCVMETRYKILEPIILGQVKPSGYQTYIDGLPEQLRKMTSVASIYRWKKRWDATQDKRSLIKRNDLKGPRKRKTPTEVIEIIRGILRQFEKEGLNISNRKIHIELKKRVNDMNLTRDEIRMVKACSDTTVYRIVQELTDTYQKDKSRHGTVQANLNKNGATGEVHVERPLERVELDWTPIDLMIVDSMTLDTERYYLVYAVDKLTGYPLGFYISEKEPDTFSIKQCLLHMMLPKVDIRRLYPRLKHDWLAYGVPETIVVDNAKVNDSEDLEEICALLGIELQYPPVASGHLKGSIERAFESLNEKVFHGIPGTTFSNTQQRSQYDSEGKACVTLRALYEIIHITLIELVANDYDTSRGGTPHFLWNEALKDTRVQRRLPFKKEDLKVLLGTGVEYRTITNKGIEIQAQFYQSPELMKLRDRKERTNDDAKVRVRFDKADMRVIYVWDDENRQYLEAYPTRNSLRRKKMDPQYPVHYAQLHNYCYNNNKAYREFDTDQVAEGYREIENIVSLSKLEVAKLEKLTQDERAARYYADISSIQLVYEAQLTPGGLETLQLLDDSEVKSSHSKGNNKGKKAGESQQSVPSPAEQQDSKVGATEVYIDDLNDDEDDWGTSLKQARG</sequence>
<evidence type="ECO:0000313" key="3">
    <source>
        <dbReference type="EMBL" id="OXM87074.1"/>
    </source>
</evidence>
<dbReference type="EMBL" id="NMQW01000009">
    <property type="protein sequence ID" value="OXM87074.1"/>
    <property type="molecule type" value="Genomic_DNA"/>
</dbReference>
<reference evidence="3 4" key="1">
    <citation type="submission" date="2017-07" db="EMBL/GenBank/DDBJ databases">
        <title>Genome sequencing and assembly of Paenibacillus rigui.</title>
        <authorList>
            <person name="Mayilraj S."/>
        </authorList>
    </citation>
    <scope>NUCLEOTIDE SEQUENCE [LARGE SCALE GENOMIC DNA]</scope>
    <source>
        <strain evidence="3 4">JCM 16352</strain>
    </source>
</reference>
<gene>
    <name evidence="3" type="ORF">CF651_07080</name>
</gene>
<feature type="compositionally biased region" description="Acidic residues" evidence="1">
    <location>
        <begin position="681"/>
        <end position="692"/>
    </location>
</feature>
<dbReference type="InterPro" id="IPR015378">
    <property type="entry name" value="Transposase-like_Mu_C"/>
</dbReference>
<dbReference type="AlphaFoldDB" id="A0A229UUL5"/>
<organism evidence="3 4">
    <name type="scientific">Paenibacillus rigui</name>
    <dbReference type="NCBI Taxonomy" id="554312"/>
    <lineage>
        <taxon>Bacteria</taxon>
        <taxon>Bacillati</taxon>
        <taxon>Bacillota</taxon>
        <taxon>Bacilli</taxon>
        <taxon>Bacillales</taxon>
        <taxon>Paenibacillaceae</taxon>
        <taxon>Paenibacillus</taxon>
    </lineage>
</organism>
<dbReference type="Gene3D" id="3.30.420.10">
    <property type="entry name" value="Ribonuclease H-like superfamily/Ribonuclease H"/>
    <property type="match status" value="1"/>
</dbReference>
<evidence type="ECO:0000313" key="4">
    <source>
        <dbReference type="Proteomes" id="UP000215509"/>
    </source>
</evidence>
<dbReference type="InterPro" id="IPR012337">
    <property type="entry name" value="RNaseH-like_sf"/>
</dbReference>
<dbReference type="PROSITE" id="PS50994">
    <property type="entry name" value="INTEGRASE"/>
    <property type="match status" value="1"/>
</dbReference>
<name>A0A229UUL5_9BACL</name>
<evidence type="ECO:0000259" key="2">
    <source>
        <dbReference type="PROSITE" id="PS50994"/>
    </source>
</evidence>
<evidence type="ECO:0000256" key="1">
    <source>
        <dbReference type="SAM" id="MobiDB-lite"/>
    </source>
</evidence>